<organism evidence="2 3">
    <name type="scientific">Trichostrongylus colubriformis</name>
    <name type="common">Black scour worm</name>
    <dbReference type="NCBI Taxonomy" id="6319"/>
    <lineage>
        <taxon>Eukaryota</taxon>
        <taxon>Metazoa</taxon>
        <taxon>Ecdysozoa</taxon>
        <taxon>Nematoda</taxon>
        <taxon>Chromadorea</taxon>
        <taxon>Rhabditida</taxon>
        <taxon>Rhabditina</taxon>
        <taxon>Rhabditomorpha</taxon>
        <taxon>Strongyloidea</taxon>
        <taxon>Trichostrongylidae</taxon>
        <taxon>Trichostrongylus</taxon>
    </lineage>
</organism>
<dbReference type="EMBL" id="WIXE01003680">
    <property type="protein sequence ID" value="KAK5983722.1"/>
    <property type="molecule type" value="Genomic_DNA"/>
</dbReference>
<evidence type="ECO:0000256" key="1">
    <source>
        <dbReference type="SAM" id="MobiDB-lite"/>
    </source>
</evidence>
<evidence type="ECO:0000313" key="2">
    <source>
        <dbReference type="EMBL" id="KAK5983722.1"/>
    </source>
</evidence>
<feature type="non-terminal residue" evidence="2">
    <location>
        <position position="274"/>
    </location>
</feature>
<dbReference type="GO" id="GO:0006508">
    <property type="term" value="P:proteolysis"/>
    <property type="evidence" value="ECO:0007669"/>
    <property type="project" value="InterPro"/>
</dbReference>
<reference evidence="2 3" key="1">
    <citation type="submission" date="2019-10" db="EMBL/GenBank/DDBJ databases">
        <title>Assembly and Annotation for the nematode Trichostrongylus colubriformis.</title>
        <authorList>
            <person name="Martin J."/>
        </authorList>
    </citation>
    <scope>NUCLEOTIDE SEQUENCE [LARGE SCALE GENOMIC DNA]</scope>
    <source>
        <strain evidence="2">G859</strain>
        <tissue evidence="2">Whole worm</tissue>
    </source>
</reference>
<evidence type="ECO:0008006" key="4">
    <source>
        <dbReference type="Google" id="ProtNLM"/>
    </source>
</evidence>
<dbReference type="AlphaFoldDB" id="A0AAN8FRP9"/>
<dbReference type="PROSITE" id="PS00141">
    <property type="entry name" value="ASP_PROTEASE"/>
    <property type="match status" value="1"/>
</dbReference>
<comment type="caution">
    <text evidence="2">The sequence shown here is derived from an EMBL/GenBank/DDBJ whole genome shotgun (WGS) entry which is preliminary data.</text>
</comment>
<dbReference type="Proteomes" id="UP001331761">
    <property type="component" value="Unassembled WGS sequence"/>
</dbReference>
<protein>
    <recommendedName>
        <fullName evidence="4">Peptidase A2 domain-containing protein</fullName>
    </recommendedName>
</protein>
<gene>
    <name evidence="2" type="ORF">GCK32_014273</name>
</gene>
<proteinExistence type="predicted"/>
<dbReference type="InterPro" id="IPR001969">
    <property type="entry name" value="Aspartic_peptidase_AS"/>
</dbReference>
<keyword evidence="3" id="KW-1185">Reference proteome</keyword>
<feature type="region of interest" description="Disordered" evidence="1">
    <location>
        <begin position="17"/>
        <end position="47"/>
    </location>
</feature>
<evidence type="ECO:0000313" key="3">
    <source>
        <dbReference type="Proteomes" id="UP001331761"/>
    </source>
</evidence>
<accession>A0AAN8FRP9</accession>
<name>A0AAN8FRP9_TRICO</name>
<dbReference type="GO" id="GO:0004190">
    <property type="term" value="F:aspartic-type endopeptidase activity"/>
    <property type="evidence" value="ECO:0007669"/>
    <property type="project" value="InterPro"/>
</dbReference>
<sequence>MKRTILGKFSEKIQRAVLKRRKRSSSDTTESQPPRQHPPSKGNNQGTFQTKKKLLACWEKTTFRTTKKIRRLEPRKTCFEDVHIVLDTGADRFFITSDYAKQLGLQSTGSLQLTIHTFGNDVPMEKTCPLTSIELEDRKGDRHAINLAVVDYISGTLQRTPLKLKERILRRTPELREHHMDNFITAPKYARTLEMLIRNHQAIHVDGKITPRTDRLVPMKVSKGLIRCRGRLQQSDLTEDSKFPINCCSHGTGDIDHKGRPFSTTCGHGSDNDD</sequence>